<evidence type="ECO:0000256" key="3">
    <source>
        <dbReference type="ARBA" id="ARBA00023163"/>
    </source>
</evidence>
<dbReference type="Pfam" id="PF13377">
    <property type="entry name" value="Peripla_BP_3"/>
    <property type="match status" value="1"/>
</dbReference>
<dbReference type="GO" id="GO:0000976">
    <property type="term" value="F:transcription cis-regulatory region binding"/>
    <property type="evidence" value="ECO:0007669"/>
    <property type="project" value="TreeGrafter"/>
</dbReference>
<reference evidence="5" key="1">
    <citation type="submission" date="2012-03" db="EMBL/GenBank/DDBJ databases">
        <title>Complete sequence of Fervidobacterium pennivorans DSM 9078.</title>
        <authorList>
            <consortium name="US DOE Joint Genome Institute"/>
            <person name="Lucas S."/>
            <person name="Han J."/>
            <person name="Lapidus A."/>
            <person name="Cheng J.-F."/>
            <person name="Goodwin L."/>
            <person name="Pitluck S."/>
            <person name="Peters L."/>
            <person name="Ovchinnikova G."/>
            <person name="Lu M."/>
            <person name="Detter J.C."/>
            <person name="Han C."/>
            <person name="Tapia R."/>
            <person name="Land M."/>
            <person name="Hauser L."/>
            <person name="Kyrpides N."/>
            <person name="Ivanova N."/>
            <person name="Pagani I."/>
            <person name="Noll K.M."/>
            <person name="Woyke T."/>
        </authorList>
    </citation>
    <scope>NUCLEOTIDE SEQUENCE</scope>
    <source>
        <strain evidence="5">DSM 9078</strain>
    </source>
</reference>
<dbReference type="SUPFAM" id="SSF47413">
    <property type="entry name" value="lambda repressor-like DNA-binding domains"/>
    <property type="match status" value="1"/>
</dbReference>
<dbReference type="Pfam" id="PF00356">
    <property type="entry name" value="LacI"/>
    <property type="match status" value="1"/>
</dbReference>
<dbReference type="eggNOG" id="COG1609">
    <property type="taxonomic scope" value="Bacteria"/>
</dbReference>
<dbReference type="Gene3D" id="3.40.50.2300">
    <property type="match status" value="2"/>
</dbReference>
<dbReference type="InterPro" id="IPR028082">
    <property type="entry name" value="Peripla_BP_I"/>
</dbReference>
<evidence type="ECO:0000256" key="2">
    <source>
        <dbReference type="ARBA" id="ARBA00023125"/>
    </source>
</evidence>
<dbReference type="InterPro" id="IPR000843">
    <property type="entry name" value="HTH_LacI"/>
</dbReference>
<dbReference type="AlphaFoldDB" id="H9U9W3"/>
<evidence type="ECO:0000259" key="4">
    <source>
        <dbReference type="PROSITE" id="PS50932"/>
    </source>
</evidence>
<sequence>MKKVSIKDVAKLSGVSISTVSRVLTGSAPVSKELTEKVIKAVQELGYSPSSIARSLRNGATKTIGFILPDITNPFFAHIVRGAEDYLRKHGYTLIFGSSDQDKNEENHLLDVLLSKHIDGLLFTGSGDSNPKLLRKIEQGLKVVFLDRIIRGVNSSYVIVDNKKGINLLLDHLIENGHESFLFVNGDKNTFSAKQRHVAFMERMKSGKYKHEHYFTGFSYRAGYNFASQFDDILEFDAILCGNDLIAFGVIDALEEKGIHVPEQISVTGFDDIPFSKHYKPALTTVRQPMYEMGQKASELLLLMIKEQLSTAEGIILDPELVVRESTRRTKI</sequence>
<proteinExistence type="predicted"/>
<dbReference type="PANTHER" id="PTHR30146">
    <property type="entry name" value="LACI-RELATED TRANSCRIPTIONAL REPRESSOR"/>
    <property type="match status" value="1"/>
</dbReference>
<dbReference type="Proteomes" id="UP000007384">
    <property type="component" value="Chromosome"/>
</dbReference>
<keyword evidence="1" id="KW-0805">Transcription regulation</keyword>
<keyword evidence="2" id="KW-0238">DNA-binding</keyword>
<dbReference type="HOGENOM" id="CLU_037628_6_1_0"/>
<name>H9U9W3_FERPD</name>
<evidence type="ECO:0000313" key="5">
    <source>
        <dbReference type="EMBL" id="AFG34306.1"/>
    </source>
</evidence>
<dbReference type="OrthoDB" id="47944at2"/>
<keyword evidence="3" id="KW-0804">Transcription</keyword>
<dbReference type="Gene3D" id="1.10.260.40">
    <property type="entry name" value="lambda repressor-like DNA-binding domains"/>
    <property type="match status" value="1"/>
</dbReference>
<accession>H9U9W3</accession>
<dbReference type="SMART" id="SM00354">
    <property type="entry name" value="HTH_LACI"/>
    <property type="match status" value="1"/>
</dbReference>
<evidence type="ECO:0000256" key="1">
    <source>
        <dbReference type="ARBA" id="ARBA00023015"/>
    </source>
</evidence>
<dbReference type="KEGG" id="fpe:Ferpe_0153"/>
<organism evidence="5 6">
    <name type="scientific">Fervidobacterium pennivorans (strain DSM 9078 / Ven5)</name>
    <dbReference type="NCBI Taxonomy" id="771875"/>
    <lineage>
        <taxon>Bacteria</taxon>
        <taxon>Thermotogati</taxon>
        <taxon>Thermotogota</taxon>
        <taxon>Thermotogae</taxon>
        <taxon>Thermotogales</taxon>
        <taxon>Fervidobacteriaceae</taxon>
        <taxon>Fervidobacterium</taxon>
    </lineage>
</organism>
<dbReference type="SUPFAM" id="SSF53822">
    <property type="entry name" value="Periplasmic binding protein-like I"/>
    <property type="match status" value="1"/>
</dbReference>
<dbReference type="InterPro" id="IPR010982">
    <property type="entry name" value="Lambda_DNA-bd_dom_sf"/>
</dbReference>
<feature type="domain" description="HTH lacI-type" evidence="4">
    <location>
        <begin position="4"/>
        <end position="58"/>
    </location>
</feature>
<dbReference type="InterPro" id="IPR046335">
    <property type="entry name" value="LacI/GalR-like_sensor"/>
</dbReference>
<dbReference type="PROSITE" id="PS50932">
    <property type="entry name" value="HTH_LACI_2"/>
    <property type="match status" value="1"/>
</dbReference>
<dbReference type="CDD" id="cd01392">
    <property type="entry name" value="HTH_LacI"/>
    <property type="match status" value="1"/>
</dbReference>
<dbReference type="RefSeq" id="WP_014450774.1">
    <property type="nucleotide sequence ID" value="NC_017095.1"/>
</dbReference>
<dbReference type="CDD" id="cd06267">
    <property type="entry name" value="PBP1_LacI_sugar_binding-like"/>
    <property type="match status" value="1"/>
</dbReference>
<dbReference type="PROSITE" id="PS00356">
    <property type="entry name" value="HTH_LACI_1"/>
    <property type="match status" value="1"/>
</dbReference>
<evidence type="ECO:0000313" key="6">
    <source>
        <dbReference type="Proteomes" id="UP000007384"/>
    </source>
</evidence>
<dbReference type="EMBL" id="CP003260">
    <property type="protein sequence ID" value="AFG34306.1"/>
    <property type="molecule type" value="Genomic_DNA"/>
</dbReference>
<dbReference type="PATRIC" id="fig|771875.3.peg.160"/>
<dbReference type="GO" id="GO:0003700">
    <property type="term" value="F:DNA-binding transcription factor activity"/>
    <property type="evidence" value="ECO:0007669"/>
    <property type="project" value="TreeGrafter"/>
</dbReference>
<protein>
    <submittedName>
        <fullName evidence="5">Transcriptional regulator</fullName>
    </submittedName>
</protein>
<gene>
    <name evidence="5" type="ordered locus">Ferpe_0153</name>
</gene>
<keyword evidence="6" id="KW-1185">Reference proteome</keyword>
<dbReference type="STRING" id="771875.Ferpe_0153"/>
<dbReference type="PANTHER" id="PTHR30146:SF24">
    <property type="entry name" value="XYLOSE OPERON REGULATORY PROTEIN"/>
    <property type="match status" value="1"/>
</dbReference>